<proteinExistence type="predicted"/>
<evidence type="ECO:0000256" key="7">
    <source>
        <dbReference type="SAM" id="Coils"/>
    </source>
</evidence>
<keyword evidence="4" id="KW-0812">Transmembrane</keyword>
<feature type="coiled-coil region" evidence="7">
    <location>
        <begin position="309"/>
        <end position="336"/>
    </location>
</feature>
<evidence type="ECO:0000313" key="8">
    <source>
        <dbReference type="EMBL" id="VAX31348.1"/>
    </source>
</evidence>
<dbReference type="PANTHER" id="PTHR30026">
    <property type="entry name" value="OUTER MEMBRANE PROTEIN TOLC"/>
    <property type="match status" value="1"/>
</dbReference>
<keyword evidence="6" id="KW-0998">Cell outer membrane</keyword>
<evidence type="ECO:0000256" key="6">
    <source>
        <dbReference type="ARBA" id="ARBA00023237"/>
    </source>
</evidence>
<dbReference type="AlphaFoldDB" id="A0A3B1D5U5"/>
<dbReference type="GO" id="GO:0015562">
    <property type="term" value="F:efflux transmembrane transporter activity"/>
    <property type="evidence" value="ECO:0007669"/>
    <property type="project" value="InterPro"/>
</dbReference>
<keyword evidence="2" id="KW-0813">Transport</keyword>
<dbReference type="Gene3D" id="1.20.1600.10">
    <property type="entry name" value="Outer membrane efflux proteins (OEP)"/>
    <property type="match status" value="1"/>
</dbReference>
<protein>
    <submittedName>
        <fullName evidence="8">Heavy metal RND efflux outer membrane protein, CzcC family</fullName>
    </submittedName>
</protein>
<keyword evidence="5" id="KW-0472">Membrane</keyword>
<reference evidence="8" key="1">
    <citation type="submission" date="2018-06" db="EMBL/GenBank/DDBJ databases">
        <authorList>
            <person name="Zhirakovskaya E."/>
        </authorList>
    </citation>
    <scope>NUCLEOTIDE SEQUENCE</scope>
</reference>
<evidence type="ECO:0000256" key="1">
    <source>
        <dbReference type="ARBA" id="ARBA00004442"/>
    </source>
</evidence>
<evidence type="ECO:0000256" key="5">
    <source>
        <dbReference type="ARBA" id="ARBA00023136"/>
    </source>
</evidence>
<gene>
    <name evidence="8" type="ORF">MNBD_NITROSPIRAE03-814</name>
</gene>
<organism evidence="8">
    <name type="scientific">hydrothermal vent metagenome</name>
    <dbReference type="NCBI Taxonomy" id="652676"/>
    <lineage>
        <taxon>unclassified sequences</taxon>
        <taxon>metagenomes</taxon>
        <taxon>ecological metagenomes</taxon>
    </lineage>
</organism>
<dbReference type="SUPFAM" id="SSF56954">
    <property type="entry name" value="Outer membrane efflux proteins (OEP)"/>
    <property type="match status" value="1"/>
</dbReference>
<comment type="subcellular location">
    <subcellularLocation>
        <location evidence="1">Cell outer membrane</location>
    </subcellularLocation>
</comment>
<dbReference type="EMBL" id="UOGI01000106">
    <property type="protein sequence ID" value="VAX31348.1"/>
    <property type="molecule type" value="Genomic_DNA"/>
</dbReference>
<dbReference type="InterPro" id="IPR051906">
    <property type="entry name" value="TolC-like"/>
</dbReference>
<keyword evidence="7" id="KW-0175">Coiled coil</keyword>
<dbReference type="GO" id="GO:0009279">
    <property type="term" value="C:cell outer membrane"/>
    <property type="evidence" value="ECO:0007669"/>
    <property type="project" value="UniProtKB-SubCell"/>
</dbReference>
<keyword evidence="3" id="KW-1134">Transmembrane beta strand</keyword>
<dbReference type="InterPro" id="IPR003423">
    <property type="entry name" value="OMP_efflux"/>
</dbReference>
<accession>A0A3B1D5U5</accession>
<name>A0A3B1D5U5_9ZZZZ</name>
<evidence type="ECO:0000256" key="2">
    <source>
        <dbReference type="ARBA" id="ARBA00022448"/>
    </source>
</evidence>
<dbReference type="Pfam" id="PF02321">
    <property type="entry name" value="OEP"/>
    <property type="match status" value="2"/>
</dbReference>
<dbReference type="GO" id="GO:0015288">
    <property type="term" value="F:porin activity"/>
    <property type="evidence" value="ECO:0007669"/>
    <property type="project" value="TreeGrafter"/>
</dbReference>
<dbReference type="GO" id="GO:1990281">
    <property type="term" value="C:efflux pump complex"/>
    <property type="evidence" value="ECO:0007669"/>
    <property type="project" value="TreeGrafter"/>
</dbReference>
<dbReference type="PANTHER" id="PTHR30026:SF20">
    <property type="entry name" value="OUTER MEMBRANE PROTEIN TOLC"/>
    <property type="match status" value="1"/>
</dbReference>
<evidence type="ECO:0000256" key="4">
    <source>
        <dbReference type="ARBA" id="ARBA00022692"/>
    </source>
</evidence>
<sequence length="424" mass="49116">MKMKIAVSILISLMIINAGWAFAGGLDYKERLNGLIEEAVKNNPELKAYEEKIRAYRERPAQAESLEDPRLKLSLVNVPLDSFRLNREPMTQKQISLMQKFPFPGKLSLKGAMAEQELEIVKKEYAEKKNDIVRQVKVVYNNLSFINKAIEITENNKALLKEFIKIAETKYAVGRGLQQDVLKSQVELSKMIDRLISLRQKEQTAIARLNTLLNRPTQMPFKEIGEIRQTGFNLTFEGLQQIAVKNRPVLLGLRHLINRYRFAYKFAKKDFYPDFDVGIGYGQRDDGATVERTDFISAFVTINIPLWYKTRESRKVAEEKANIRKATEQYNSMKNNLFFQIKDILTKIEENEQQIELFRTGIIPQSTMSLQSAIAGYKVNKVDFITLVDNQITLYDYEIDYYRFITDYENKLAELEAAVGKRLF</sequence>
<evidence type="ECO:0000256" key="3">
    <source>
        <dbReference type="ARBA" id="ARBA00022452"/>
    </source>
</evidence>